<keyword evidence="2 4" id="KW-0238">DNA-binding</keyword>
<dbReference type="PRINTS" id="PR00455">
    <property type="entry name" value="HTHTETR"/>
</dbReference>
<dbReference type="Proteomes" id="UP000549009">
    <property type="component" value="Unassembled WGS sequence"/>
</dbReference>
<dbReference type="AlphaFoldDB" id="A0A5P2X4Q8"/>
<dbReference type="PROSITE" id="PS50977">
    <property type="entry name" value="HTH_TETR_2"/>
    <property type="match status" value="1"/>
</dbReference>
<protein>
    <submittedName>
        <fullName evidence="7 8">AcrR family transcriptional regulator</fullName>
    </submittedName>
</protein>
<evidence type="ECO:0000256" key="2">
    <source>
        <dbReference type="ARBA" id="ARBA00023125"/>
    </source>
</evidence>
<keyword evidence="10" id="KW-1185">Reference proteome</keyword>
<keyword evidence="3" id="KW-0804">Transcription</keyword>
<dbReference type="RefSeq" id="WP_150509462.1">
    <property type="nucleotide sequence ID" value="NZ_BMSQ01000003.1"/>
</dbReference>
<dbReference type="SUPFAM" id="SSF46689">
    <property type="entry name" value="Homeodomain-like"/>
    <property type="match status" value="1"/>
</dbReference>
<dbReference type="Gene3D" id="1.10.10.60">
    <property type="entry name" value="Homeodomain-like"/>
    <property type="match status" value="1"/>
</dbReference>
<dbReference type="GO" id="GO:0003700">
    <property type="term" value="F:DNA-binding transcription factor activity"/>
    <property type="evidence" value="ECO:0007669"/>
    <property type="project" value="TreeGrafter"/>
</dbReference>
<sequence length="246" mass="26952">MRSRRNETAGGRRRQHSGRDGQRTVASASGQPQIPHRGGRPRDPAVEEAILAAARHRLAADGYARMTLGGIAADAGVSRPTLYRRWPGKYELTVDTLHYGLSRRHESRLPLDLDTMTPLEAFAEAVRRLDPCDVDPCAMALHGTFMAEAEREPDLFALVREQGSKPRCEEFLRTLRRLQGTGAVRADADLDAAVTLCHGSYFGGYLRTGRHTPHDLADRIVALLWPALRTNVLAEPRPAGGGPGHG</sequence>
<dbReference type="InterPro" id="IPR009057">
    <property type="entry name" value="Homeodomain-like_sf"/>
</dbReference>
<dbReference type="PANTHER" id="PTHR30055">
    <property type="entry name" value="HTH-TYPE TRANSCRIPTIONAL REGULATOR RUTR"/>
    <property type="match status" value="1"/>
</dbReference>
<feature type="region of interest" description="Disordered" evidence="5">
    <location>
        <begin position="1"/>
        <end position="43"/>
    </location>
</feature>
<dbReference type="EMBL" id="CP023690">
    <property type="protein sequence ID" value="QEV58259.1"/>
    <property type="molecule type" value="Genomic_DNA"/>
</dbReference>
<evidence type="ECO:0000259" key="6">
    <source>
        <dbReference type="PROSITE" id="PS50977"/>
    </source>
</evidence>
<evidence type="ECO:0000313" key="7">
    <source>
        <dbReference type="EMBL" id="MBB5101529.1"/>
    </source>
</evidence>
<dbReference type="Proteomes" id="UP000326505">
    <property type="component" value="Chromosome"/>
</dbReference>
<evidence type="ECO:0000313" key="9">
    <source>
        <dbReference type="Proteomes" id="UP000326505"/>
    </source>
</evidence>
<dbReference type="Pfam" id="PF16859">
    <property type="entry name" value="TetR_C_11"/>
    <property type="match status" value="1"/>
</dbReference>
<dbReference type="OrthoDB" id="9796019at2"/>
<dbReference type="SUPFAM" id="SSF48498">
    <property type="entry name" value="Tetracyclin repressor-like, C-terminal domain"/>
    <property type="match status" value="1"/>
</dbReference>
<evidence type="ECO:0000256" key="3">
    <source>
        <dbReference type="ARBA" id="ARBA00023163"/>
    </source>
</evidence>
<reference evidence="8 9" key="1">
    <citation type="submission" date="2017-09" db="EMBL/GenBank/DDBJ databases">
        <authorList>
            <person name="Lee N."/>
            <person name="Cho B.-K."/>
        </authorList>
    </citation>
    <scope>NUCLEOTIDE SEQUENCE [LARGE SCALE GENOMIC DNA]</scope>
    <source>
        <strain evidence="8 9">ATCC 27465</strain>
    </source>
</reference>
<organism evidence="8 9">
    <name type="scientific">Streptomyces spectabilis</name>
    <dbReference type="NCBI Taxonomy" id="68270"/>
    <lineage>
        <taxon>Bacteria</taxon>
        <taxon>Bacillati</taxon>
        <taxon>Actinomycetota</taxon>
        <taxon>Actinomycetes</taxon>
        <taxon>Kitasatosporales</taxon>
        <taxon>Streptomycetaceae</taxon>
        <taxon>Streptomyces</taxon>
    </lineage>
</organism>
<name>A0A5P2X4Q8_STRST</name>
<evidence type="ECO:0000313" key="8">
    <source>
        <dbReference type="EMBL" id="QEV58259.1"/>
    </source>
</evidence>
<accession>A0A5P2X4Q8</accession>
<feature type="DNA-binding region" description="H-T-H motif" evidence="4">
    <location>
        <begin position="67"/>
        <end position="86"/>
    </location>
</feature>
<dbReference type="EMBL" id="JACHJD010000001">
    <property type="protein sequence ID" value="MBB5101529.1"/>
    <property type="molecule type" value="Genomic_DNA"/>
</dbReference>
<evidence type="ECO:0000313" key="10">
    <source>
        <dbReference type="Proteomes" id="UP000549009"/>
    </source>
</evidence>
<dbReference type="Pfam" id="PF00440">
    <property type="entry name" value="TetR_N"/>
    <property type="match status" value="1"/>
</dbReference>
<dbReference type="PROSITE" id="PS01081">
    <property type="entry name" value="HTH_TETR_1"/>
    <property type="match status" value="1"/>
</dbReference>
<keyword evidence="1" id="KW-0805">Transcription regulation</keyword>
<dbReference type="GO" id="GO:0000976">
    <property type="term" value="F:transcription cis-regulatory region binding"/>
    <property type="evidence" value="ECO:0007669"/>
    <property type="project" value="TreeGrafter"/>
</dbReference>
<evidence type="ECO:0000256" key="1">
    <source>
        <dbReference type="ARBA" id="ARBA00023015"/>
    </source>
</evidence>
<feature type="domain" description="HTH tetR-type" evidence="6">
    <location>
        <begin position="44"/>
        <end position="104"/>
    </location>
</feature>
<dbReference type="InterPro" id="IPR036271">
    <property type="entry name" value="Tet_transcr_reg_TetR-rel_C_sf"/>
</dbReference>
<evidence type="ECO:0000256" key="4">
    <source>
        <dbReference type="PROSITE-ProRule" id="PRU00335"/>
    </source>
</evidence>
<proteinExistence type="predicted"/>
<dbReference type="InterPro" id="IPR001647">
    <property type="entry name" value="HTH_TetR"/>
</dbReference>
<dbReference type="InterPro" id="IPR011075">
    <property type="entry name" value="TetR_C"/>
</dbReference>
<dbReference type="PANTHER" id="PTHR30055:SF230">
    <property type="entry name" value="TRANSCRIPTIONAL REGULATORY PROTEIN (PROBABLY TETR-FAMILY)-RELATED"/>
    <property type="match status" value="1"/>
</dbReference>
<gene>
    <name evidence="8" type="ORF">CP982_05655</name>
    <name evidence="7" type="ORF">FHS40_000582</name>
</gene>
<dbReference type="Gene3D" id="1.10.357.10">
    <property type="entry name" value="Tetracycline Repressor, domain 2"/>
    <property type="match status" value="1"/>
</dbReference>
<reference evidence="7 10" key="2">
    <citation type="submission" date="2020-08" db="EMBL/GenBank/DDBJ databases">
        <title>Genomic Encyclopedia of Type Strains, Phase III (KMG-III): the genomes of soil and plant-associated and newly described type strains.</title>
        <authorList>
            <person name="Whitman W."/>
        </authorList>
    </citation>
    <scope>NUCLEOTIDE SEQUENCE [LARGE SCALE GENOMIC DNA]</scope>
    <source>
        <strain evidence="7 10">CECT 3146</strain>
    </source>
</reference>
<dbReference type="InterPro" id="IPR023772">
    <property type="entry name" value="DNA-bd_HTH_TetR-type_CS"/>
</dbReference>
<evidence type="ECO:0000256" key="5">
    <source>
        <dbReference type="SAM" id="MobiDB-lite"/>
    </source>
</evidence>
<dbReference type="KEGG" id="sspb:CP982_05655"/>
<dbReference type="InterPro" id="IPR050109">
    <property type="entry name" value="HTH-type_TetR-like_transc_reg"/>
</dbReference>